<evidence type="ECO:0000313" key="3">
    <source>
        <dbReference type="Proteomes" id="UP000265520"/>
    </source>
</evidence>
<proteinExistence type="predicted"/>
<keyword evidence="3" id="KW-1185">Reference proteome</keyword>
<comment type="caution">
    <text evidence="2">The sequence shown here is derived from an EMBL/GenBank/DDBJ whole genome shotgun (WGS) entry which is preliminary data.</text>
</comment>
<evidence type="ECO:0008006" key="4">
    <source>
        <dbReference type="Google" id="ProtNLM"/>
    </source>
</evidence>
<dbReference type="AlphaFoldDB" id="A0A392M4Q2"/>
<reference evidence="2 3" key="1">
    <citation type="journal article" date="2018" name="Front. Plant Sci.">
        <title>Red Clover (Trifolium pratense) and Zigzag Clover (T. medium) - A Picture of Genomic Similarities and Differences.</title>
        <authorList>
            <person name="Dluhosova J."/>
            <person name="Istvanek J."/>
            <person name="Nedelnik J."/>
            <person name="Repkova J."/>
        </authorList>
    </citation>
    <scope>NUCLEOTIDE SEQUENCE [LARGE SCALE GENOMIC DNA]</scope>
    <source>
        <strain evidence="3">cv. 10/8</strain>
        <tissue evidence="2">Leaf</tissue>
    </source>
</reference>
<feature type="signal peptide" evidence="1">
    <location>
        <begin position="1"/>
        <end position="20"/>
    </location>
</feature>
<evidence type="ECO:0000313" key="2">
    <source>
        <dbReference type="EMBL" id="MCH82305.1"/>
    </source>
</evidence>
<dbReference type="EMBL" id="LXQA010003496">
    <property type="protein sequence ID" value="MCH82305.1"/>
    <property type="molecule type" value="Genomic_DNA"/>
</dbReference>
<accession>A0A392M4Q2</accession>
<name>A0A392M4Q2_9FABA</name>
<evidence type="ECO:0000256" key="1">
    <source>
        <dbReference type="SAM" id="SignalP"/>
    </source>
</evidence>
<organism evidence="2 3">
    <name type="scientific">Trifolium medium</name>
    <dbReference type="NCBI Taxonomy" id="97028"/>
    <lineage>
        <taxon>Eukaryota</taxon>
        <taxon>Viridiplantae</taxon>
        <taxon>Streptophyta</taxon>
        <taxon>Embryophyta</taxon>
        <taxon>Tracheophyta</taxon>
        <taxon>Spermatophyta</taxon>
        <taxon>Magnoliopsida</taxon>
        <taxon>eudicotyledons</taxon>
        <taxon>Gunneridae</taxon>
        <taxon>Pentapetalae</taxon>
        <taxon>rosids</taxon>
        <taxon>fabids</taxon>
        <taxon>Fabales</taxon>
        <taxon>Fabaceae</taxon>
        <taxon>Papilionoideae</taxon>
        <taxon>50 kb inversion clade</taxon>
        <taxon>NPAAA clade</taxon>
        <taxon>Hologalegina</taxon>
        <taxon>IRL clade</taxon>
        <taxon>Trifolieae</taxon>
        <taxon>Trifolium</taxon>
    </lineage>
</organism>
<keyword evidence="1" id="KW-0732">Signal</keyword>
<feature type="chain" id="PRO_5017238448" description="Secreted protein" evidence="1">
    <location>
        <begin position="21"/>
        <end position="95"/>
    </location>
</feature>
<sequence>MTTMMLIILLVDAAATSVLEEILARAAVALITGSFVTMMETLRNASETSSCTLSAGRVLTEGGGYGGLDCWFLCHCSGPTSHCLREAVTKLFATP</sequence>
<protein>
    <recommendedName>
        <fullName evidence="4">Secreted protein</fullName>
    </recommendedName>
</protein>
<gene>
    <name evidence="2" type="ORF">A2U01_0003107</name>
</gene>
<dbReference type="Proteomes" id="UP000265520">
    <property type="component" value="Unassembled WGS sequence"/>
</dbReference>